<sequence length="264" mass="27703">MHFLTHLLGLAHVFIAVVACIDPSDVFAYEVCLAVPLELPPQAPLLPTPVTSEYRCQTPAPSEDEERPPPTMTPFPVDSPQRVPLLLVPVEDNPPIAVTSSVEDIPPIMTAAPSEEIPPVTPSMSYPPVPSSTLGAPEIAAIVQAGAAVAGVGIAIAAAYLPTRSNPTPPTTANNCGIISGHVDEINYQYFSNGKDCDISPDLRLETTEAAVLKALEWMAIGGGGDACFHMYRGGIGMGILQIAAPGKQVVGGDCLYSNFPIRV</sequence>
<dbReference type="Proteomes" id="UP000308600">
    <property type="component" value="Unassembled WGS sequence"/>
</dbReference>
<evidence type="ECO:0000313" key="2">
    <source>
        <dbReference type="Proteomes" id="UP000308600"/>
    </source>
</evidence>
<name>A0ACD3B2L0_9AGAR</name>
<dbReference type="EMBL" id="ML208297">
    <property type="protein sequence ID" value="TFK71467.1"/>
    <property type="molecule type" value="Genomic_DNA"/>
</dbReference>
<gene>
    <name evidence="1" type="ORF">BDN72DRAFT_837521</name>
</gene>
<organism evidence="1 2">
    <name type="scientific">Pluteus cervinus</name>
    <dbReference type="NCBI Taxonomy" id="181527"/>
    <lineage>
        <taxon>Eukaryota</taxon>
        <taxon>Fungi</taxon>
        <taxon>Dikarya</taxon>
        <taxon>Basidiomycota</taxon>
        <taxon>Agaricomycotina</taxon>
        <taxon>Agaricomycetes</taxon>
        <taxon>Agaricomycetidae</taxon>
        <taxon>Agaricales</taxon>
        <taxon>Pluteineae</taxon>
        <taxon>Pluteaceae</taxon>
        <taxon>Pluteus</taxon>
    </lineage>
</organism>
<proteinExistence type="predicted"/>
<accession>A0ACD3B2L0</accession>
<evidence type="ECO:0000313" key="1">
    <source>
        <dbReference type="EMBL" id="TFK71467.1"/>
    </source>
</evidence>
<keyword evidence="2" id="KW-1185">Reference proteome</keyword>
<reference evidence="1 2" key="1">
    <citation type="journal article" date="2019" name="Nat. Ecol. Evol.">
        <title>Megaphylogeny resolves global patterns of mushroom evolution.</title>
        <authorList>
            <person name="Varga T."/>
            <person name="Krizsan K."/>
            <person name="Foldi C."/>
            <person name="Dima B."/>
            <person name="Sanchez-Garcia M."/>
            <person name="Sanchez-Ramirez S."/>
            <person name="Szollosi G.J."/>
            <person name="Szarkandi J.G."/>
            <person name="Papp V."/>
            <person name="Albert L."/>
            <person name="Andreopoulos W."/>
            <person name="Angelini C."/>
            <person name="Antonin V."/>
            <person name="Barry K.W."/>
            <person name="Bougher N.L."/>
            <person name="Buchanan P."/>
            <person name="Buyck B."/>
            <person name="Bense V."/>
            <person name="Catcheside P."/>
            <person name="Chovatia M."/>
            <person name="Cooper J."/>
            <person name="Damon W."/>
            <person name="Desjardin D."/>
            <person name="Finy P."/>
            <person name="Geml J."/>
            <person name="Haridas S."/>
            <person name="Hughes K."/>
            <person name="Justo A."/>
            <person name="Karasinski D."/>
            <person name="Kautmanova I."/>
            <person name="Kiss B."/>
            <person name="Kocsube S."/>
            <person name="Kotiranta H."/>
            <person name="LaButti K.M."/>
            <person name="Lechner B.E."/>
            <person name="Liimatainen K."/>
            <person name="Lipzen A."/>
            <person name="Lukacs Z."/>
            <person name="Mihaltcheva S."/>
            <person name="Morgado L.N."/>
            <person name="Niskanen T."/>
            <person name="Noordeloos M.E."/>
            <person name="Ohm R.A."/>
            <person name="Ortiz-Santana B."/>
            <person name="Ovrebo C."/>
            <person name="Racz N."/>
            <person name="Riley R."/>
            <person name="Savchenko A."/>
            <person name="Shiryaev A."/>
            <person name="Soop K."/>
            <person name="Spirin V."/>
            <person name="Szebenyi C."/>
            <person name="Tomsovsky M."/>
            <person name="Tulloss R.E."/>
            <person name="Uehling J."/>
            <person name="Grigoriev I.V."/>
            <person name="Vagvolgyi C."/>
            <person name="Papp T."/>
            <person name="Martin F.M."/>
            <person name="Miettinen O."/>
            <person name="Hibbett D.S."/>
            <person name="Nagy L.G."/>
        </authorList>
    </citation>
    <scope>NUCLEOTIDE SEQUENCE [LARGE SCALE GENOMIC DNA]</scope>
    <source>
        <strain evidence="1 2">NL-1719</strain>
    </source>
</reference>
<protein>
    <submittedName>
        <fullName evidence="1">Uncharacterized protein</fullName>
    </submittedName>
</protein>